<dbReference type="AlphaFoldDB" id="A0A1C2DSI0"/>
<name>A0A1C2DSI0_9HYPH</name>
<proteinExistence type="predicted"/>
<gene>
    <name evidence="1" type="ORF">QV13_12565</name>
</gene>
<keyword evidence="2" id="KW-1185">Reference proteome</keyword>
<dbReference type="EMBL" id="MDEO01000032">
    <property type="protein sequence ID" value="OCX17585.1"/>
    <property type="molecule type" value="Genomic_DNA"/>
</dbReference>
<dbReference type="STRING" id="1566387.QV13_12565"/>
<evidence type="ECO:0000313" key="2">
    <source>
        <dbReference type="Proteomes" id="UP000094412"/>
    </source>
</evidence>
<protein>
    <submittedName>
        <fullName evidence="1">Uncharacterized protein</fullName>
    </submittedName>
</protein>
<organism evidence="1 2">
    <name type="scientific">Mesorhizobium hungaricum</name>
    <dbReference type="NCBI Taxonomy" id="1566387"/>
    <lineage>
        <taxon>Bacteria</taxon>
        <taxon>Pseudomonadati</taxon>
        <taxon>Pseudomonadota</taxon>
        <taxon>Alphaproteobacteria</taxon>
        <taxon>Hyphomicrobiales</taxon>
        <taxon>Phyllobacteriaceae</taxon>
        <taxon>Mesorhizobium</taxon>
    </lineage>
</organism>
<dbReference type="Proteomes" id="UP000094412">
    <property type="component" value="Unassembled WGS sequence"/>
</dbReference>
<comment type="caution">
    <text evidence="1">The sequence shown here is derived from an EMBL/GenBank/DDBJ whole genome shotgun (WGS) entry which is preliminary data.</text>
</comment>
<reference evidence="1 2" key="1">
    <citation type="submission" date="2016-08" db="EMBL/GenBank/DDBJ databases">
        <title>Whole genome sequence of Mesorhizobium sp. strain UASWS1009 isolated from industrial sewage.</title>
        <authorList>
            <person name="Crovadore J."/>
            <person name="Calmin G."/>
            <person name="Chablais R."/>
            <person name="Cochard B."/>
            <person name="Lefort F."/>
        </authorList>
    </citation>
    <scope>NUCLEOTIDE SEQUENCE [LARGE SCALE GENOMIC DNA]</scope>
    <source>
        <strain evidence="1 2">UASWS1009</strain>
    </source>
</reference>
<accession>A0A1C2DSI0</accession>
<sequence>MRAMAKLISSDAMFLGGFLFGLMQPEKGQVTFKMNESRPSKRTQDALDELVEAGMVSVEPFNHYGGFVYTPLVSFKRPSTALAKRIGHWPITEPIEAGRAALAKEAQDHG</sequence>
<evidence type="ECO:0000313" key="1">
    <source>
        <dbReference type="EMBL" id="OCX17585.1"/>
    </source>
</evidence>